<dbReference type="InterPro" id="IPR000086">
    <property type="entry name" value="NUDIX_hydrolase_dom"/>
</dbReference>
<dbReference type="Proteomes" id="UP001161017">
    <property type="component" value="Unassembled WGS sequence"/>
</dbReference>
<evidence type="ECO:0000313" key="3">
    <source>
        <dbReference type="Proteomes" id="UP001161017"/>
    </source>
</evidence>
<dbReference type="PANTHER" id="PTHR13622">
    <property type="entry name" value="THIAMIN PYROPHOSPHOKINASE"/>
    <property type="match status" value="1"/>
</dbReference>
<proteinExistence type="predicted"/>
<protein>
    <recommendedName>
        <fullName evidence="1">Nudix hydrolase domain-containing protein</fullName>
    </recommendedName>
</protein>
<dbReference type="PROSITE" id="PS51462">
    <property type="entry name" value="NUDIX"/>
    <property type="match status" value="1"/>
</dbReference>
<dbReference type="GO" id="GO:0044715">
    <property type="term" value="F:8-oxo-dGDP phosphatase activity"/>
    <property type="evidence" value="ECO:0007669"/>
    <property type="project" value="TreeGrafter"/>
</dbReference>
<reference evidence="2" key="1">
    <citation type="journal article" date="2023" name="Genome Biol. Evol.">
        <title>First Whole Genome Sequence and Flow Cytometry Genome Size Data for the Lichen-Forming Fungus Ramalina farinacea (Ascomycota).</title>
        <authorList>
            <person name="Llewellyn T."/>
            <person name="Mian S."/>
            <person name="Hill R."/>
            <person name="Leitch I.J."/>
            <person name="Gaya E."/>
        </authorList>
    </citation>
    <scope>NUCLEOTIDE SEQUENCE</scope>
    <source>
        <strain evidence="2">LIQ254RAFAR</strain>
    </source>
</reference>
<evidence type="ECO:0000313" key="2">
    <source>
        <dbReference type="EMBL" id="MDI1486384.1"/>
    </source>
</evidence>
<organism evidence="2 3">
    <name type="scientific">Ramalina farinacea</name>
    <dbReference type="NCBI Taxonomy" id="258253"/>
    <lineage>
        <taxon>Eukaryota</taxon>
        <taxon>Fungi</taxon>
        <taxon>Dikarya</taxon>
        <taxon>Ascomycota</taxon>
        <taxon>Pezizomycotina</taxon>
        <taxon>Lecanoromycetes</taxon>
        <taxon>OSLEUM clade</taxon>
        <taxon>Lecanoromycetidae</taxon>
        <taxon>Lecanorales</taxon>
        <taxon>Lecanorineae</taxon>
        <taxon>Ramalinaceae</taxon>
        <taxon>Ramalina</taxon>
    </lineage>
</organism>
<gene>
    <name evidence="2" type="ORF">OHK93_005612</name>
</gene>
<dbReference type="FunFam" id="3.90.79.10:FF:000019">
    <property type="entry name" value="Thiamin pyrophosphokinase, putative"/>
    <property type="match status" value="1"/>
</dbReference>
<comment type="caution">
    <text evidence="2">The sequence shown here is derived from an EMBL/GenBank/DDBJ whole genome shotgun (WGS) entry which is preliminary data.</text>
</comment>
<dbReference type="AlphaFoldDB" id="A0AA43QIQ4"/>
<dbReference type="EMBL" id="JAPUFD010000003">
    <property type="protein sequence ID" value="MDI1486384.1"/>
    <property type="molecule type" value="Genomic_DNA"/>
</dbReference>
<accession>A0AA43QIQ4</accession>
<dbReference type="Pfam" id="PF00293">
    <property type="entry name" value="NUDIX"/>
    <property type="match status" value="1"/>
</dbReference>
<dbReference type="CDD" id="cd03676">
    <property type="entry name" value="NUDIX_Tnr3_like"/>
    <property type="match status" value="1"/>
</dbReference>
<keyword evidence="3" id="KW-1185">Reference proteome</keyword>
<dbReference type="Gene3D" id="3.90.79.10">
    <property type="entry name" value="Nucleoside Triphosphate Pyrophosphohydrolase"/>
    <property type="match status" value="1"/>
</dbReference>
<sequence>MPEWVVNAMPWGDRWSIDYTKRRVTPAPLQVQWRSESEIIKQTVEQARELKTFKVLSGWRNELYPILGHGNQGKDISVERSASVLFGIPTFGVHMTVYTKTQKGTMIWVPRRASTKQTYGGMLDNTVAGGLATGEKPFECLVREASEEASFSEQLVRSNAVPCGTTSHFHIRDSRAGGEVGLLQPQVEYVYDMEIGPHVKPKPNDTEVEDFYLWSVEEVRRVLVLGEFKPNCALVLLDFLIRHGEVTAENEADYVEIVSRIHRPLPFPTGPL</sequence>
<dbReference type="InterPro" id="IPR031804">
    <property type="entry name" value="DUF4743"/>
</dbReference>
<dbReference type="InterPro" id="IPR015797">
    <property type="entry name" value="NUDIX_hydrolase-like_dom_sf"/>
</dbReference>
<feature type="domain" description="Nudix hydrolase" evidence="1">
    <location>
        <begin position="88"/>
        <end position="238"/>
    </location>
</feature>
<dbReference type="Pfam" id="PF15916">
    <property type="entry name" value="DUF4743"/>
    <property type="match status" value="1"/>
</dbReference>
<dbReference type="SUPFAM" id="SSF55811">
    <property type="entry name" value="Nudix"/>
    <property type="match status" value="1"/>
</dbReference>
<dbReference type="PANTHER" id="PTHR13622:SF8">
    <property type="entry name" value="THIAMIN PYROPHOSPHOKINASE 1"/>
    <property type="match status" value="1"/>
</dbReference>
<evidence type="ECO:0000259" key="1">
    <source>
        <dbReference type="PROSITE" id="PS51462"/>
    </source>
</evidence>
<name>A0AA43QIQ4_9LECA</name>